<dbReference type="GO" id="GO:0008061">
    <property type="term" value="F:chitin binding"/>
    <property type="evidence" value="ECO:0007669"/>
    <property type="project" value="InterPro"/>
</dbReference>
<evidence type="ECO:0000313" key="5">
    <source>
        <dbReference type="EMBL" id="UMM24688.1"/>
    </source>
</evidence>
<dbReference type="PANTHER" id="PTHR34150">
    <property type="entry name" value="PROTEIN CBG08832-RELATED"/>
    <property type="match status" value="1"/>
</dbReference>
<feature type="region of interest" description="Disordered" evidence="1">
    <location>
        <begin position="1544"/>
        <end position="1594"/>
    </location>
</feature>
<dbReference type="Proteomes" id="UP000829354">
    <property type="component" value="Chromosome III"/>
</dbReference>
<keyword evidence="2" id="KW-1133">Transmembrane helix</keyword>
<keyword evidence="2" id="KW-0812">Transmembrane</keyword>
<dbReference type="InterPro" id="IPR007026">
    <property type="entry name" value="CC_domain"/>
</dbReference>
<evidence type="ECO:0000256" key="3">
    <source>
        <dbReference type="SAM" id="SignalP"/>
    </source>
</evidence>
<dbReference type="SMART" id="SM00494">
    <property type="entry name" value="ChtBD2"/>
    <property type="match status" value="1"/>
</dbReference>
<feature type="compositionally biased region" description="Low complexity" evidence="1">
    <location>
        <begin position="1548"/>
        <end position="1570"/>
    </location>
</feature>
<dbReference type="SMART" id="SM00289">
    <property type="entry name" value="WR1"/>
    <property type="match status" value="18"/>
</dbReference>
<evidence type="ECO:0000256" key="1">
    <source>
        <dbReference type="SAM" id="MobiDB-lite"/>
    </source>
</evidence>
<feature type="chain" id="PRO_5042277963" description="Chitin-binding type-2 domain-containing protein" evidence="3">
    <location>
        <begin position="18"/>
        <end position="1594"/>
    </location>
</feature>
<dbReference type="InterPro" id="IPR002557">
    <property type="entry name" value="Chitin-bd_dom"/>
</dbReference>
<keyword evidence="2" id="KW-0472">Membrane</keyword>
<dbReference type="GO" id="GO:0005576">
    <property type="term" value="C:extracellular region"/>
    <property type="evidence" value="ECO:0007669"/>
    <property type="project" value="InterPro"/>
</dbReference>
<feature type="domain" description="Chitin-binding type-2" evidence="4">
    <location>
        <begin position="108"/>
        <end position="162"/>
    </location>
</feature>
<feature type="compositionally biased region" description="Basic residues" evidence="1">
    <location>
        <begin position="699"/>
        <end position="716"/>
    </location>
</feature>
<dbReference type="EMBL" id="CP092622">
    <property type="protein sequence ID" value="UMM24688.1"/>
    <property type="molecule type" value="Genomic_DNA"/>
</dbReference>
<organism evidence="5 6">
    <name type="scientific">Caenorhabditis briggsae</name>
    <dbReference type="NCBI Taxonomy" id="6238"/>
    <lineage>
        <taxon>Eukaryota</taxon>
        <taxon>Metazoa</taxon>
        <taxon>Ecdysozoa</taxon>
        <taxon>Nematoda</taxon>
        <taxon>Chromadorea</taxon>
        <taxon>Rhabditida</taxon>
        <taxon>Rhabditina</taxon>
        <taxon>Rhabditomorpha</taxon>
        <taxon>Rhabditoidea</taxon>
        <taxon>Rhabditidae</taxon>
        <taxon>Peloderinae</taxon>
        <taxon>Caenorhabditis</taxon>
    </lineage>
</organism>
<feature type="transmembrane region" description="Helical" evidence="2">
    <location>
        <begin position="1501"/>
        <end position="1522"/>
    </location>
</feature>
<gene>
    <name evidence="5" type="ORF">L5515_004797</name>
</gene>
<reference evidence="5 6" key="1">
    <citation type="submission" date="2022-04" db="EMBL/GenBank/DDBJ databases">
        <title>Chromosome-level reference genomes for two strains of Caenorhabditis briggsae: an improved platform for comparative genomics.</title>
        <authorList>
            <person name="Stevens L."/>
            <person name="Andersen E."/>
        </authorList>
    </citation>
    <scope>NUCLEOTIDE SEQUENCE [LARGE SCALE GENOMIC DNA]</scope>
    <source>
        <strain evidence="5">VX34</strain>
        <tissue evidence="5">Whole-organism</tissue>
    </source>
</reference>
<evidence type="ECO:0000259" key="4">
    <source>
        <dbReference type="SMART" id="SM00494"/>
    </source>
</evidence>
<keyword evidence="6" id="KW-1185">Reference proteome</keyword>
<keyword evidence="3" id="KW-0732">Signal</keyword>
<protein>
    <recommendedName>
        <fullName evidence="4">Chitin-binding type-2 domain-containing protein</fullName>
    </recommendedName>
</protein>
<evidence type="ECO:0000256" key="2">
    <source>
        <dbReference type="SAM" id="Phobius"/>
    </source>
</evidence>
<dbReference type="PANTHER" id="PTHR34150:SF7">
    <property type="entry name" value="PROTEIN CBG10108"/>
    <property type="match status" value="1"/>
</dbReference>
<feature type="signal peptide" evidence="3">
    <location>
        <begin position="1"/>
        <end position="17"/>
    </location>
</feature>
<feature type="region of interest" description="Disordered" evidence="1">
    <location>
        <begin position="684"/>
        <end position="738"/>
    </location>
</feature>
<feature type="compositionally biased region" description="Polar residues" evidence="1">
    <location>
        <begin position="1585"/>
        <end position="1594"/>
    </location>
</feature>
<accession>A0AAE9EIM2</accession>
<proteinExistence type="predicted"/>
<dbReference type="InterPro" id="IPR006150">
    <property type="entry name" value="Cys_repeat_1"/>
</dbReference>
<feature type="compositionally biased region" description="Basic residues" evidence="1">
    <location>
        <begin position="1571"/>
        <end position="1582"/>
    </location>
</feature>
<name>A0AAE9EIM2_CAEBR</name>
<feature type="compositionally biased region" description="Low complexity" evidence="1">
    <location>
        <begin position="684"/>
        <end position="698"/>
    </location>
</feature>
<sequence>MLRNLILLTFLVSQGLCQTPVIGGTCKLGTADVQIGGKQTQFFLKCETTADSADGEGVWVVKSRAAAAAAPAPATLPTENTQPQQHPKARKPASPNICEQDNGARENEACAVSATCLQAHNDFPSSYLQCDQTTLRWVRKSCQENFLFNFEQQTCIVPKRMSSLSHLCSDGSPPNNTCPKDPSQCPKGYICTAQKVCCPSTALQSSIGCSMVCTIDESCPKGMTCQNNCCEERKILRHPKVYRYATVEATNTIFEVDNDIFDSAAIESFPTRRPQKLEEVMAPGITPTPTRTTEPPKLRCLSTDESNSSGGATTSCGGTNANCTIDEDCPISFKCSQGCCKLAKCPRSLVDVRFTCTSQYHCRSNEHCIFGGCCPKNIELAVIKSGPETMENKEKPGKNENKTPLEPPKKIMIGDCEIDPRVRNCGIENVCPDMSECVDGVCCKQPPLARCGNGLMALTIPVTCDLSDDCPISSRCEYGKCCPLTSSEEASEASEDIIKEEVTSTATKVWKKVKKVEKGVSINKNNCLSSQICDLHTLCPPEFTCSLSGKCCKLNVRCPDGTVPETSCESANNHDTCPSSSHKCTLLNHEHFACCYSPGLVVEGSVSALVSSDSDCPMGSIEVDPRFGNSCRYSLQCPSPYFCQQANGLVCTFSSCSNSNPCSVGTCNNGYCCSSGSNSAPIIDSDSTTNQTASTSNSTKKHISSSNMKKHRKPKKKEQSPSDPLLPQNDFPIGPPGYGFPEHLSKLDEVLIRAQGDGVSCAGGFQSSLICSAGSECPAGLHCDTAINLCCPLLLPLTDPKNPKKRKTKRRKQKLEEFEVAESPVTEEPPARFSSYTCGCMSGGSSNCVGCQNAPQIITIPQSSCPGGGYSVGGCSSGYCATGYSCIQNQCCPSYNSAPRISVYTCPSGGNAVGACMSGRCASGYTCSNNVCCPQTTTTNPFVCPDGTQAAGGCVNGQCGTGYTCSNGLCCAGTSTTVKCLDGSDAVGACIPSCTGDGCGGVQVSYYCGSGYTCTTGNICCPINSCPNGGEVLGPTINGLCPTGYTVQGNLCCSATCSDGSTGLAAVNGVCIAGYTLTNGVCCPSSVTCTDEISIGPCTGTGFNGGCPAGYACDSNNVNCCPVVTYDVESCQVGPAIDGLCPPGYVVVYIPNSPLITNGVNPGTCIDLQCTTGLCAAANQIGECDTTTDAGTCPTGYTCFTNAGICCQTTTFSRLRIGNARQMAQKPNYGRPLHSYMPPRFGGPSQSSSCSDGSLSSGPCMNGLCGIGLECQNGQCCSPSANNKPAGLLQSKCPSGDTAVSGCFPNGSCGTGFECVSSLNLCCPPGQPQTFPSFPGNNVNNNNNNNNGFNTFNNNNNRFGSSSMSPRPIGARCQLDGECVGHNDGLSMCHAGVCQCSPIAYTQGIACVRRKSFQMNDDPVIDAADKSNSVQSWGAAKAIVRPIRDAAVAVVSVFSPPPPPPPTTTTALPTTQTTLAKTAPPTPPLTTTIATTTDDLDDSTVVIVLVVFLILLVVSGIGIFFYMRSRKNKQQHAPNVVIMQDGSTDAETGLSTSGTSGTSGTTGTTGTTGIKTKKNKKKKKKTARETSGSASSGA</sequence>
<evidence type="ECO:0000313" key="6">
    <source>
        <dbReference type="Proteomes" id="UP000829354"/>
    </source>
</evidence>
<dbReference type="Pfam" id="PF04942">
    <property type="entry name" value="CC"/>
    <property type="match status" value="2"/>
</dbReference>
<feature type="region of interest" description="Disordered" evidence="1">
    <location>
        <begin position="70"/>
        <end position="98"/>
    </location>
</feature>